<reference evidence="2 3" key="1">
    <citation type="submission" date="2013-07" db="EMBL/GenBank/DDBJ databases">
        <authorList>
            <person name="Stoco P.H."/>
            <person name="Wagner G."/>
            <person name="Gerber A."/>
            <person name="Zaha A."/>
            <person name="Thompson C."/>
            <person name="Bartholomeu D.C."/>
            <person name="Luckemeyer D.D."/>
            <person name="Bahia D."/>
            <person name="Loreto E."/>
            <person name="Prestes E.B."/>
            <person name="Lima F.M."/>
            <person name="Rodrigues-Luiz G."/>
            <person name="Vallejo G.A."/>
            <person name="Filho J.F."/>
            <person name="Monteiro K.M."/>
            <person name="Tyler K.M."/>
            <person name="de Almeida L.G."/>
            <person name="Ortiz M.F."/>
            <person name="Siervo M.A."/>
            <person name="de Moraes M.H."/>
            <person name="Cunha O.L."/>
            <person name="Mendonca-Neto R."/>
            <person name="Silva R."/>
            <person name="Teixeira S.M."/>
            <person name="Murta S.M."/>
            <person name="Sincero T.C."/>
            <person name="Mendes T.A."/>
            <person name="Urmenyi T.P."/>
            <person name="Silva V.G."/>
            <person name="da Rocha W.D."/>
            <person name="Andersson B."/>
            <person name="Romanha A.J."/>
            <person name="Steindel M."/>
            <person name="de Vasconcelos A.T."/>
            <person name="Grisard E.C."/>
        </authorList>
    </citation>
    <scope>NUCLEOTIDE SEQUENCE [LARGE SCALE GENOMIC DNA]</scope>
    <source>
        <strain evidence="2 3">SC58</strain>
    </source>
</reference>
<keyword evidence="3" id="KW-1185">Reference proteome</keyword>
<proteinExistence type="predicted"/>
<feature type="region of interest" description="Disordered" evidence="1">
    <location>
        <begin position="14"/>
        <end position="59"/>
    </location>
</feature>
<feature type="region of interest" description="Disordered" evidence="1">
    <location>
        <begin position="94"/>
        <end position="120"/>
    </location>
</feature>
<gene>
    <name evidence="2" type="ORF">TRSC58_07691</name>
</gene>
<evidence type="ECO:0000256" key="1">
    <source>
        <dbReference type="SAM" id="MobiDB-lite"/>
    </source>
</evidence>
<comment type="caution">
    <text evidence="2">The sequence shown here is derived from an EMBL/GenBank/DDBJ whole genome shotgun (WGS) entry which is preliminary data.</text>
</comment>
<protein>
    <submittedName>
        <fullName evidence="2">Uncharacterized protein</fullName>
    </submittedName>
</protein>
<evidence type="ECO:0000313" key="2">
    <source>
        <dbReference type="EMBL" id="ESL04788.1"/>
    </source>
</evidence>
<accession>A0A061IRI1</accession>
<feature type="compositionally biased region" description="Basic residues" evidence="1">
    <location>
        <begin position="16"/>
        <end position="30"/>
    </location>
</feature>
<dbReference type="EMBL" id="AUPL01008764">
    <property type="protein sequence ID" value="ESL04788.1"/>
    <property type="molecule type" value="Genomic_DNA"/>
</dbReference>
<dbReference type="Proteomes" id="UP000031737">
    <property type="component" value="Unassembled WGS sequence"/>
</dbReference>
<dbReference type="AlphaFoldDB" id="A0A061IRI1"/>
<dbReference type="VEuPathDB" id="TriTrypDB:TRSC58_07691"/>
<organism evidence="2 3">
    <name type="scientific">Trypanosoma rangeli SC58</name>
    <dbReference type="NCBI Taxonomy" id="429131"/>
    <lineage>
        <taxon>Eukaryota</taxon>
        <taxon>Discoba</taxon>
        <taxon>Euglenozoa</taxon>
        <taxon>Kinetoplastea</taxon>
        <taxon>Metakinetoplastina</taxon>
        <taxon>Trypanosomatida</taxon>
        <taxon>Trypanosomatidae</taxon>
        <taxon>Trypanosoma</taxon>
        <taxon>Herpetosoma</taxon>
    </lineage>
</organism>
<name>A0A061IRI1_TRYRA</name>
<evidence type="ECO:0000313" key="3">
    <source>
        <dbReference type="Proteomes" id="UP000031737"/>
    </source>
</evidence>
<sequence length="120" mass="13242">MVAELVVLVSSAVRRGVGKRTRRATKKKREKKEGATAGAGASHRRGEGHTNRCGTHYPTDNAARTQAAAAKQHIYGIMYLKKKSFFFLSHHTKTHKHGQAGNTHSRNRRVQWAEGAKAPS</sequence>